<dbReference type="Proteomes" id="UP001148662">
    <property type="component" value="Unassembled WGS sequence"/>
</dbReference>
<name>A0ACC1SE65_9APHY</name>
<comment type="caution">
    <text evidence="1">The sequence shown here is derived from an EMBL/GenBank/DDBJ whole genome shotgun (WGS) entry which is preliminary data.</text>
</comment>
<proteinExistence type="predicted"/>
<sequence>MSTSPRTRRRVTGLFNRRTADATSGYTALRAPYPNPPPTSDNVSSITLQSLRRDGAVETPDAAGKQVTTNTKEEWASKMPESWRTPEKPLQKMIHFVLCVGALGQYSMALLWEACGDDELFRQRKERMMDRLSNISVVAGLLLAALAAFLSTTPPLPNILNYNLRVTYLFMCHAFAATIAVTIVSSAILYALTEARRDWFVDSLGKSRAKVHWFLVLVGFPFWQIAFAMGSTVLGLLIAAWTSHDRFMQIGAIVDLVVPLSLGPLYLWSLRYTHRQNEPSPSASSGAGTPSNGAESRSTAVEVEGDERPMEGSDAV</sequence>
<protein>
    <submittedName>
        <fullName evidence="1">Uncharacterized protein</fullName>
    </submittedName>
</protein>
<accession>A0ACC1SE65</accession>
<reference evidence="1" key="1">
    <citation type="submission" date="2022-07" db="EMBL/GenBank/DDBJ databases">
        <title>Genome Sequence of Phlebia brevispora.</title>
        <authorList>
            <person name="Buettner E."/>
        </authorList>
    </citation>
    <scope>NUCLEOTIDE SEQUENCE</scope>
    <source>
        <strain evidence="1">MPL23</strain>
    </source>
</reference>
<gene>
    <name evidence="1" type="ORF">NM688_g6642</name>
</gene>
<organism evidence="1 2">
    <name type="scientific">Phlebia brevispora</name>
    <dbReference type="NCBI Taxonomy" id="194682"/>
    <lineage>
        <taxon>Eukaryota</taxon>
        <taxon>Fungi</taxon>
        <taxon>Dikarya</taxon>
        <taxon>Basidiomycota</taxon>
        <taxon>Agaricomycotina</taxon>
        <taxon>Agaricomycetes</taxon>
        <taxon>Polyporales</taxon>
        <taxon>Meruliaceae</taxon>
        <taxon>Phlebia</taxon>
    </lineage>
</organism>
<keyword evidence="2" id="KW-1185">Reference proteome</keyword>
<dbReference type="EMBL" id="JANHOG010001402">
    <property type="protein sequence ID" value="KAJ3537690.1"/>
    <property type="molecule type" value="Genomic_DNA"/>
</dbReference>
<evidence type="ECO:0000313" key="2">
    <source>
        <dbReference type="Proteomes" id="UP001148662"/>
    </source>
</evidence>
<evidence type="ECO:0000313" key="1">
    <source>
        <dbReference type="EMBL" id="KAJ3537690.1"/>
    </source>
</evidence>